<feature type="active site" description="Proton donor" evidence="7">
    <location>
        <position position="219"/>
    </location>
</feature>
<dbReference type="Pfam" id="PF03422">
    <property type="entry name" value="CBM_6"/>
    <property type="match status" value="1"/>
</dbReference>
<dbReference type="AlphaFoldDB" id="A0A2T5BXP3"/>
<feature type="site" description="Important for catalytic activity, responsible for pKa modulation of the active site Glu and correct orientation of both the proton donor and substrate" evidence="8">
    <location>
        <position position="152"/>
    </location>
</feature>
<keyword evidence="3 10" id="KW-0732">Signal</keyword>
<keyword evidence="2" id="KW-0858">Xylan degradation</keyword>
<dbReference type="InterPro" id="IPR052176">
    <property type="entry name" value="Glycosyl_Hydrlase_43_Enz"/>
</dbReference>
<evidence type="ECO:0000256" key="3">
    <source>
        <dbReference type="ARBA" id="ARBA00022729"/>
    </source>
</evidence>
<feature type="signal peptide" evidence="10">
    <location>
        <begin position="1"/>
        <end position="23"/>
    </location>
</feature>
<dbReference type="InterPro" id="IPR006584">
    <property type="entry name" value="Cellulose-bd_IV"/>
</dbReference>
<proteinExistence type="inferred from homology"/>
<keyword evidence="6 9" id="KW-0326">Glycosidase</keyword>
<evidence type="ECO:0000256" key="8">
    <source>
        <dbReference type="PIRSR" id="PIRSR606710-2"/>
    </source>
</evidence>
<reference evidence="12 13" key="1">
    <citation type="submission" date="2018-04" db="EMBL/GenBank/DDBJ databases">
        <title>Genomic Encyclopedia of Archaeal and Bacterial Type Strains, Phase II (KMG-II): from individual species to whole genera.</title>
        <authorList>
            <person name="Goeker M."/>
        </authorList>
    </citation>
    <scope>NUCLEOTIDE SEQUENCE [LARGE SCALE GENOMIC DNA]</scope>
    <source>
        <strain evidence="12 13">DSM 28823</strain>
    </source>
</reference>
<dbReference type="OrthoDB" id="3308423at2"/>
<evidence type="ECO:0000256" key="4">
    <source>
        <dbReference type="ARBA" id="ARBA00022801"/>
    </source>
</evidence>
<evidence type="ECO:0000256" key="2">
    <source>
        <dbReference type="ARBA" id="ARBA00022651"/>
    </source>
</evidence>
<evidence type="ECO:0000259" key="11">
    <source>
        <dbReference type="PROSITE" id="PS51175"/>
    </source>
</evidence>
<evidence type="ECO:0000256" key="5">
    <source>
        <dbReference type="ARBA" id="ARBA00023277"/>
    </source>
</evidence>
<protein>
    <submittedName>
        <fullName evidence="12">Alpha-L-arabinofuranosidase</fullName>
    </submittedName>
</protein>
<comment type="similarity">
    <text evidence="1 9">Belongs to the glycosyl hydrolase 43 family.</text>
</comment>
<dbReference type="SUPFAM" id="SSF75005">
    <property type="entry name" value="Arabinanase/levansucrase/invertase"/>
    <property type="match status" value="1"/>
</dbReference>
<gene>
    <name evidence="12" type="ORF">C8N47_1256</name>
</gene>
<dbReference type="SMART" id="SM00606">
    <property type="entry name" value="CBD_IV"/>
    <property type="match status" value="1"/>
</dbReference>
<keyword evidence="13" id="KW-1185">Reference proteome</keyword>
<dbReference type="InterPro" id="IPR006710">
    <property type="entry name" value="Glyco_hydro_43"/>
</dbReference>
<accession>A0A2T5BXP3</accession>
<keyword evidence="2" id="KW-0624">Polysaccharide degradation</keyword>
<dbReference type="Gene3D" id="2.60.120.260">
    <property type="entry name" value="Galactose-binding domain-like"/>
    <property type="match status" value="1"/>
</dbReference>
<evidence type="ECO:0000313" key="13">
    <source>
        <dbReference type="Proteomes" id="UP000243525"/>
    </source>
</evidence>
<dbReference type="GO" id="GO:0030246">
    <property type="term" value="F:carbohydrate binding"/>
    <property type="evidence" value="ECO:0007669"/>
    <property type="project" value="InterPro"/>
</dbReference>
<name>A0A2T5BXP3_9BACT</name>
<dbReference type="Pfam" id="PF04616">
    <property type="entry name" value="Glyco_hydro_43"/>
    <property type="match status" value="1"/>
</dbReference>
<keyword evidence="5" id="KW-0119">Carbohydrate metabolism</keyword>
<evidence type="ECO:0000256" key="6">
    <source>
        <dbReference type="ARBA" id="ARBA00023295"/>
    </source>
</evidence>
<dbReference type="PANTHER" id="PTHR43772">
    <property type="entry name" value="ENDO-1,4-BETA-XYLANASE"/>
    <property type="match status" value="1"/>
</dbReference>
<feature type="domain" description="CBM6" evidence="11">
    <location>
        <begin position="336"/>
        <end position="459"/>
    </location>
</feature>
<dbReference type="Gene3D" id="2.115.10.20">
    <property type="entry name" value="Glycosyl hydrolase domain, family 43"/>
    <property type="match status" value="1"/>
</dbReference>
<dbReference type="EMBL" id="QAAD01000025">
    <property type="protein sequence ID" value="PTN05909.1"/>
    <property type="molecule type" value="Genomic_DNA"/>
</dbReference>
<feature type="active site" description="Proton acceptor" evidence="7">
    <location>
        <position position="54"/>
    </location>
</feature>
<dbReference type="PROSITE" id="PS51175">
    <property type="entry name" value="CBM6"/>
    <property type="match status" value="1"/>
</dbReference>
<dbReference type="RefSeq" id="WP_107823669.1">
    <property type="nucleotide sequence ID" value="NZ_OY782574.1"/>
</dbReference>
<dbReference type="CDD" id="cd04084">
    <property type="entry name" value="CBM6_xylanase-like"/>
    <property type="match status" value="1"/>
</dbReference>
<dbReference type="SUPFAM" id="SSF49785">
    <property type="entry name" value="Galactose-binding domain-like"/>
    <property type="match status" value="1"/>
</dbReference>
<dbReference type="GO" id="GO:0045493">
    <property type="term" value="P:xylan catabolic process"/>
    <property type="evidence" value="ECO:0007669"/>
    <property type="project" value="UniProtKB-KW"/>
</dbReference>
<dbReference type="InterPro" id="IPR008979">
    <property type="entry name" value="Galactose-bd-like_sf"/>
</dbReference>
<sequence>MKNRMFTLLLLGILIASVIDAEAQNPIVQTAFTADPAPMVYNGTVYLYTSHDEDSTVNNFFTMYDWHCYSSDDMVNWTDHGAVASLRNFSSMNKANGAWAPQCIERNGKFYLYVPIHGEGISVLVSDSPTGPFHDPIGKRLVDSKHIWQDIDPTVAIDDNGQAYLYWGNPALWYVKLNEDMVSYDKSVGDNGVVSTEMTAEAFGSKSAPDGSPGTTYTEGPWFFKRNSLYYLVYASEGVPEYISYSTAPTAEGPWTYQGHIMKRADQLAFTNHAGIIDFNGNSYIFYHDQSLSKGQGFKRSVSVEQFTYKADGRIPLITPTKEGVIKSVTNLSPFKKVEAETIAWSEGLKTAGNSQSGVYVTNIDNGDYLTLRSVDFGEGAKTFVARVASGAQGGQIEIRMDNPNGELLGIVKVSNTGGWQNWSAVKGKVKAVAGIHDLCLLFKGAEGELFNFDWWKFE</sequence>
<comment type="caution">
    <text evidence="12">The sequence shown here is derived from an EMBL/GenBank/DDBJ whole genome shotgun (WGS) entry which is preliminary data.</text>
</comment>
<dbReference type="Proteomes" id="UP000243525">
    <property type="component" value="Unassembled WGS sequence"/>
</dbReference>
<keyword evidence="4 9" id="KW-0378">Hydrolase</keyword>
<dbReference type="GO" id="GO:0004553">
    <property type="term" value="F:hydrolase activity, hydrolyzing O-glycosyl compounds"/>
    <property type="evidence" value="ECO:0007669"/>
    <property type="project" value="InterPro"/>
</dbReference>
<dbReference type="CDD" id="cd18618">
    <property type="entry name" value="GH43_Xsa43E-like"/>
    <property type="match status" value="1"/>
</dbReference>
<evidence type="ECO:0000256" key="10">
    <source>
        <dbReference type="SAM" id="SignalP"/>
    </source>
</evidence>
<evidence type="ECO:0000256" key="9">
    <source>
        <dbReference type="RuleBase" id="RU361187"/>
    </source>
</evidence>
<feature type="chain" id="PRO_5015418975" evidence="10">
    <location>
        <begin position="24"/>
        <end position="459"/>
    </location>
</feature>
<dbReference type="InterPro" id="IPR005084">
    <property type="entry name" value="CBM6"/>
</dbReference>
<dbReference type="InterPro" id="IPR023296">
    <property type="entry name" value="Glyco_hydro_beta-prop_sf"/>
</dbReference>
<organism evidence="12 13">
    <name type="scientific">Mangrovibacterium marinum</name>
    <dbReference type="NCBI Taxonomy" id="1639118"/>
    <lineage>
        <taxon>Bacteria</taxon>
        <taxon>Pseudomonadati</taxon>
        <taxon>Bacteroidota</taxon>
        <taxon>Bacteroidia</taxon>
        <taxon>Marinilabiliales</taxon>
        <taxon>Prolixibacteraceae</taxon>
        <taxon>Mangrovibacterium</taxon>
    </lineage>
</organism>
<evidence type="ECO:0000313" key="12">
    <source>
        <dbReference type="EMBL" id="PTN05909.1"/>
    </source>
</evidence>
<evidence type="ECO:0000256" key="1">
    <source>
        <dbReference type="ARBA" id="ARBA00009865"/>
    </source>
</evidence>
<evidence type="ECO:0000256" key="7">
    <source>
        <dbReference type="PIRSR" id="PIRSR606710-1"/>
    </source>
</evidence>
<dbReference type="PANTHER" id="PTHR43772:SF2">
    <property type="entry name" value="PUTATIVE (AFU_ORTHOLOGUE AFUA_2G04480)-RELATED"/>
    <property type="match status" value="1"/>
</dbReference>